<dbReference type="InterPro" id="IPR003838">
    <property type="entry name" value="ABC3_permease_C"/>
</dbReference>
<comment type="subcellular location">
    <subcellularLocation>
        <location evidence="1">Cell membrane</location>
        <topology evidence="1">Multi-pass membrane protein</topology>
    </subcellularLocation>
</comment>
<dbReference type="EMBL" id="PFBV01000006">
    <property type="protein sequence ID" value="PIT88024.1"/>
    <property type="molecule type" value="Genomic_DNA"/>
</dbReference>
<dbReference type="PANTHER" id="PTHR30572:SF4">
    <property type="entry name" value="ABC TRANSPORTER PERMEASE YTRF"/>
    <property type="match status" value="1"/>
</dbReference>
<evidence type="ECO:0000313" key="11">
    <source>
        <dbReference type="Proteomes" id="UP000231426"/>
    </source>
</evidence>
<dbReference type="PANTHER" id="PTHR30572">
    <property type="entry name" value="MEMBRANE COMPONENT OF TRANSPORTER-RELATED"/>
    <property type="match status" value="1"/>
</dbReference>
<feature type="domain" description="ABC3 transporter permease C-terminal" evidence="8">
    <location>
        <begin position="291"/>
        <end position="407"/>
    </location>
</feature>
<keyword evidence="5 7" id="KW-0472">Membrane</keyword>
<feature type="transmembrane region" description="Helical" evidence="7">
    <location>
        <begin position="332"/>
        <end position="365"/>
    </location>
</feature>
<evidence type="ECO:0008006" key="12">
    <source>
        <dbReference type="Google" id="ProtNLM"/>
    </source>
</evidence>
<organism evidence="10 11">
    <name type="scientific">Candidatus Magasanikbacteria bacterium CG10_big_fil_rev_8_21_14_0_10_36_32</name>
    <dbReference type="NCBI Taxonomy" id="1974646"/>
    <lineage>
        <taxon>Bacteria</taxon>
        <taxon>Candidatus Magasanikiibacteriota</taxon>
    </lineage>
</organism>
<evidence type="ECO:0000256" key="3">
    <source>
        <dbReference type="ARBA" id="ARBA00022692"/>
    </source>
</evidence>
<evidence type="ECO:0000256" key="1">
    <source>
        <dbReference type="ARBA" id="ARBA00004651"/>
    </source>
</evidence>
<reference evidence="11" key="1">
    <citation type="submission" date="2017-09" db="EMBL/GenBank/DDBJ databases">
        <title>Depth-based differentiation of microbial function through sediment-hosted aquifers and enrichment of novel symbionts in the deep terrestrial subsurface.</title>
        <authorList>
            <person name="Probst A.J."/>
            <person name="Ladd B."/>
            <person name="Jarett J.K."/>
            <person name="Geller-Mcgrath D.E."/>
            <person name="Sieber C.M.K."/>
            <person name="Emerson J.B."/>
            <person name="Anantharaman K."/>
            <person name="Thomas B.C."/>
            <person name="Malmstrom R."/>
            <person name="Stieglmeier M."/>
            <person name="Klingl A."/>
            <person name="Woyke T."/>
            <person name="Ryan C.M."/>
            <person name="Banfield J.F."/>
        </authorList>
    </citation>
    <scope>NUCLEOTIDE SEQUENCE [LARGE SCALE GENOMIC DNA]</scope>
</reference>
<name>A0A2M6W5F6_9BACT</name>
<proteinExistence type="inferred from homology"/>
<dbReference type="Pfam" id="PF02687">
    <property type="entry name" value="FtsX"/>
    <property type="match status" value="1"/>
</dbReference>
<evidence type="ECO:0000313" key="10">
    <source>
        <dbReference type="EMBL" id="PIT88024.1"/>
    </source>
</evidence>
<dbReference type="Proteomes" id="UP000231426">
    <property type="component" value="Unassembled WGS sequence"/>
</dbReference>
<dbReference type="AlphaFoldDB" id="A0A2M6W5F6"/>
<dbReference type="GO" id="GO:0005886">
    <property type="term" value="C:plasma membrane"/>
    <property type="evidence" value="ECO:0007669"/>
    <property type="project" value="UniProtKB-SubCell"/>
</dbReference>
<evidence type="ECO:0000259" key="8">
    <source>
        <dbReference type="Pfam" id="PF02687"/>
    </source>
</evidence>
<comment type="caution">
    <text evidence="10">The sequence shown here is derived from an EMBL/GenBank/DDBJ whole genome shotgun (WGS) entry which is preliminary data.</text>
</comment>
<protein>
    <recommendedName>
        <fullName evidence="12">Multidrug ABC transporter substrate-binding protein</fullName>
    </recommendedName>
</protein>
<keyword evidence="3 7" id="KW-0812">Transmembrane</keyword>
<evidence type="ECO:0000256" key="7">
    <source>
        <dbReference type="SAM" id="Phobius"/>
    </source>
</evidence>
<evidence type="ECO:0000259" key="9">
    <source>
        <dbReference type="Pfam" id="PF12704"/>
    </source>
</evidence>
<accession>A0A2M6W5F6</accession>
<dbReference type="InterPro" id="IPR025857">
    <property type="entry name" value="MacB_PCD"/>
</dbReference>
<sequence length="415" mass="44888">MLIKTSLKIAFKSLCAQKTRTILTILGISIGIAIVITIMAAGRGLDRMILGQLEIFSADTVTVEVKVPSVKKTSTENAMGQATGIKITTLRDKDLKSVMKHPNIAAAYGMVVGQAVVKYQSEKNTTLLLGEGYNVQEVEKLVISTGRLFTKSEEESLAQVAVLGSVAKDKLFGENDAIDKIVYIKSKPFRVVGVIAKRGAVMGMDFDNIVLLPTKTMQKRILGVDYLQEIVAKVKDRSKLKETVADLEAIIRDNHNITDPNKDDFAVNTMDEAIAMLRTVVDGITFLLVALVCISLIVGGVGIMNIMYVSVTERTFEIGLRKAIGAKKQDILFGFLTEAVMLTLGGGLLGIVLGAILALAVYFIAISYGFMWVYSISIASIILAVGFSAFIGLLFGVYPAKKAAALDPIEALRRE</sequence>
<feature type="domain" description="MacB-like periplasmic core" evidence="9">
    <location>
        <begin position="21"/>
        <end position="249"/>
    </location>
</feature>
<evidence type="ECO:0000256" key="4">
    <source>
        <dbReference type="ARBA" id="ARBA00022989"/>
    </source>
</evidence>
<keyword evidence="4 7" id="KW-1133">Transmembrane helix</keyword>
<evidence type="ECO:0000256" key="2">
    <source>
        <dbReference type="ARBA" id="ARBA00022475"/>
    </source>
</evidence>
<feature type="transmembrane region" description="Helical" evidence="7">
    <location>
        <begin position="371"/>
        <end position="398"/>
    </location>
</feature>
<dbReference type="InterPro" id="IPR050250">
    <property type="entry name" value="Macrolide_Exporter_MacB"/>
</dbReference>
<keyword evidence="2" id="KW-1003">Cell membrane</keyword>
<feature type="transmembrane region" description="Helical" evidence="7">
    <location>
        <begin position="21"/>
        <end position="42"/>
    </location>
</feature>
<evidence type="ECO:0000256" key="5">
    <source>
        <dbReference type="ARBA" id="ARBA00023136"/>
    </source>
</evidence>
<comment type="similarity">
    <text evidence="6">Belongs to the ABC-4 integral membrane protein family.</text>
</comment>
<feature type="transmembrane region" description="Helical" evidence="7">
    <location>
        <begin position="286"/>
        <end position="311"/>
    </location>
</feature>
<dbReference type="GO" id="GO:0022857">
    <property type="term" value="F:transmembrane transporter activity"/>
    <property type="evidence" value="ECO:0007669"/>
    <property type="project" value="TreeGrafter"/>
</dbReference>
<gene>
    <name evidence="10" type="ORF">COU29_04440</name>
</gene>
<dbReference type="Pfam" id="PF12704">
    <property type="entry name" value="MacB_PCD"/>
    <property type="match status" value="1"/>
</dbReference>
<evidence type="ECO:0000256" key="6">
    <source>
        <dbReference type="ARBA" id="ARBA00038076"/>
    </source>
</evidence>